<evidence type="ECO:0000313" key="2">
    <source>
        <dbReference type="Proteomes" id="UP000648908"/>
    </source>
</evidence>
<dbReference type="EMBL" id="JAESVN010000004">
    <property type="protein sequence ID" value="MBL4917745.1"/>
    <property type="molecule type" value="Genomic_DNA"/>
</dbReference>
<proteinExistence type="predicted"/>
<keyword evidence="2" id="KW-1185">Reference proteome</keyword>
<dbReference type="PANTHER" id="PTHR41260">
    <property type="entry name" value="PROTEIN ECSC"/>
    <property type="match status" value="1"/>
</dbReference>
<gene>
    <name evidence="1" type="ORF">JL811_10985</name>
</gene>
<organism evidence="1 2">
    <name type="scientific">Szabonella alba</name>
    <dbReference type="NCBI Taxonomy" id="2804194"/>
    <lineage>
        <taxon>Bacteria</taxon>
        <taxon>Pseudomonadati</taxon>
        <taxon>Pseudomonadota</taxon>
        <taxon>Alphaproteobacteria</taxon>
        <taxon>Rhodobacterales</taxon>
        <taxon>Paracoccaceae</taxon>
        <taxon>Szabonella</taxon>
    </lineage>
</organism>
<dbReference type="InterPro" id="IPR024787">
    <property type="entry name" value="EcsC"/>
</dbReference>
<dbReference type="Pfam" id="PF12787">
    <property type="entry name" value="EcsC"/>
    <property type="match status" value="1"/>
</dbReference>
<sequence>MDPKDSKSIWLPTPRPDDPSAEIRALAARQLRSAGPLMALVQKMGGKLEDQLAHLPKGARARIEAVTEAALRRALSLAAHGRHAPDLGAGGAPALAAVSGAAGGAGGLATALVELPVTVTLILHAILRAAEAEGFDTTLPEVQAEALRVLTSGGPLAEDDGINTSFLGARLTVTGPALHKLLAKIAPKFAAVLSQKLAAQAVPVLGALSGAALNTAFLTHYRELAHIRFALLRLASLHGAERVRDEFGTELARLRLRHG</sequence>
<name>A0A8K0Y025_9RHOB</name>
<dbReference type="AlphaFoldDB" id="A0A8K0Y025"/>
<comment type="caution">
    <text evidence="1">The sequence shown here is derived from an EMBL/GenBank/DDBJ whole genome shotgun (WGS) entry which is preliminary data.</text>
</comment>
<reference evidence="1" key="1">
    <citation type="submission" date="2021-01" db="EMBL/GenBank/DDBJ databases">
        <title>Tabrizicola alba sp. nov. a motile alkaliphilic bacterium isolated from a soda lake.</title>
        <authorList>
            <person name="Szuroczki S."/>
            <person name="Abbaszade G."/>
            <person name="Schumann P."/>
            <person name="Toth E."/>
        </authorList>
    </citation>
    <scope>NUCLEOTIDE SEQUENCE</scope>
    <source>
        <strain evidence="1">DMG-N-6</strain>
    </source>
</reference>
<evidence type="ECO:0000313" key="1">
    <source>
        <dbReference type="EMBL" id="MBL4917745.1"/>
    </source>
</evidence>
<dbReference type="PANTHER" id="PTHR41260:SF1">
    <property type="entry name" value="PROTEIN ECSC"/>
    <property type="match status" value="1"/>
</dbReference>
<accession>A0A8K0Y025</accession>
<dbReference type="RefSeq" id="WP_202688673.1">
    <property type="nucleotide sequence ID" value="NZ_JAESVN010000004.1"/>
</dbReference>
<dbReference type="Proteomes" id="UP000648908">
    <property type="component" value="Unassembled WGS sequence"/>
</dbReference>
<protein>
    <submittedName>
        <fullName evidence="1">EcsC family protein</fullName>
    </submittedName>
</protein>